<proteinExistence type="predicted"/>
<organism evidence="13 14">
    <name type="scientific">Peptoniphilus asaccharolyticus DSM 20463</name>
    <dbReference type="NCBI Taxonomy" id="573058"/>
    <lineage>
        <taxon>Bacteria</taxon>
        <taxon>Bacillati</taxon>
        <taxon>Bacillota</taxon>
        <taxon>Tissierellia</taxon>
        <taxon>Tissierellales</taxon>
        <taxon>Peptoniphilaceae</taxon>
        <taxon>Peptoniphilus</taxon>
    </lineage>
</organism>
<dbReference type="EC" id="4.2.3.4" evidence="10"/>
<dbReference type="CDD" id="cd08195">
    <property type="entry name" value="DHQS"/>
    <property type="match status" value="1"/>
</dbReference>
<dbReference type="GO" id="GO:0046872">
    <property type="term" value="F:metal ion binding"/>
    <property type="evidence" value="ECO:0007669"/>
    <property type="project" value="UniProtKB-KW"/>
</dbReference>
<comment type="cofactor">
    <cofactor evidence="3">
        <name>Zn(2+)</name>
        <dbReference type="ChEBI" id="CHEBI:29105"/>
    </cofactor>
</comment>
<dbReference type="RefSeq" id="WP_159445262.1">
    <property type="nucleotide sequence ID" value="NZ_FWWR01000017.1"/>
</dbReference>
<keyword evidence="6" id="KW-0862">Zinc</keyword>
<evidence type="ECO:0000256" key="8">
    <source>
        <dbReference type="ARBA" id="ARBA00023239"/>
    </source>
</evidence>
<name>A0A1W1VIV7_PEPAS</name>
<evidence type="ECO:0000256" key="10">
    <source>
        <dbReference type="NCBIfam" id="TIGR01357"/>
    </source>
</evidence>
<dbReference type="GO" id="GO:0005737">
    <property type="term" value="C:cytoplasm"/>
    <property type="evidence" value="ECO:0007669"/>
    <property type="project" value="InterPro"/>
</dbReference>
<dbReference type="GO" id="GO:0003856">
    <property type="term" value="F:3-dehydroquinate synthase activity"/>
    <property type="evidence" value="ECO:0007669"/>
    <property type="project" value="UniProtKB-UniRule"/>
</dbReference>
<evidence type="ECO:0000256" key="7">
    <source>
        <dbReference type="ARBA" id="ARBA00023027"/>
    </source>
</evidence>
<dbReference type="Pfam" id="PF01761">
    <property type="entry name" value="DHQ_synthase"/>
    <property type="match status" value="1"/>
</dbReference>
<evidence type="ECO:0000256" key="4">
    <source>
        <dbReference type="ARBA" id="ARBA00022723"/>
    </source>
</evidence>
<keyword evidence="4" id="KW-0479">Metal-binding</keyword>
<dbReference type="EMBL" id="FWWR01000017">
    <property type="protein sequence ID" value="SMB92981.1"/>
    <property type="molecule type" value="Genomic_DNA"/>
</dbReference>
<dbReference type="GO" id="GO:0009423">
    <property type="term" value="P:chorismate biosynthetic process"/>
    <property type="evidence" value="ECO:0007669"/>
    <property type="project" value="UniProtKB-UniRule"/>
</dbReference>
<dbReference type="Pfam" id="PF24621">
    <property type="entry name" value="DHQS_C"/>
    <property type="match status" value="1"/>
</dbReference>
<sequence>MEKVTVSTSSKYEILIEKGLRKKVKDLLPKKDDCKYILLTDENVDRLYGAEMSAELSEYKVIKYVLKPGENSKSFEELQKFLEFMAREDVNASDILIAFGGGVVGDFGGFAAGIYRRGIEYIQLPTTLLSQVDSSVGGKTAVNLSEGKNMVGLFKQPLAVYCDPDFFKTLEDQDFSSGVGEVIKYGVLFDRELFEVLSHGIDKNQDLSQIVKKCVELKRDIVEADEYDNGKRQLLNLGHTLAHAIEIKAEYGITHGRAVAIGTMVMVRACKEEGIFIGEVQQVENCMQRNNLPTSTEFSVEELFELIERDKKRRGSYINEILIEEIGKCRLQKFDFTGLRQLIEKGIK</sequence>
<dbReference type="InterPro" id="IPR056179">
    <property type="entry name" value="DHQS_C"/>
</dbReference>
<evidence type="ECO:0000313" key="13">
    <source>
        <dbReference type="EMBL" id="SMB92981.1"/>
    </source>
</evidence>
<evidence type="ECO:0000259" key="12">
    <source>
        <dbReference type="Pfam" id="PF24621"/>
    </source>
</evidence>
<evidence type="ECO:0000256" key="6">
    <source>
        <dbReference type="ARBA" id="ARBA00022833"/>
    </source>
</evidence>
<evidence type="ECO:0000256" key="9">
    <source>
        <dbReference type="ARBA" id="ARBA00023285"/>
    </source>
</evidence>
<evidence type="ECO:0000256" key="1">
    <source>
        <dbReference type="ARBA" id="ARBA00001911"/>
    </source>
</evidence>
<dbReference type="InterPro" id="IPR016037">
    <property type="entry name" value="DHQ_synth_AroB"/>
</dbReference>
<evidence type="ECO:0000313" key="14">
    <source>
        <dbReference type="Proteomes" id="UP000192368"/>
    </source>
</evidence>
<protein>
    <recommendedName>
        <fullName evidence="10">3-dehydroquinate synthase</fullName>
        <ecNumber evidence="10">4.2.3.4</ecNumber>
    </recommendedName>
</protein>
<feature type="domain" description="3-dehydroquinate synthase N-terminal" evidence="11">
    <location>
        <begin position="64"/>
        <end position="176"/>
    </location>
</feature>
<dbReference type="InterPro" id="IPR030963">
    <property type="entry name" value="DHQ_synth_fam"/>
</dbReference>
<comment type="cofactor">
    <cofactor evidence="2">
        <name>Co(2+)</name>
        <dbReference type="ChEBI" id="CHEBI:48828"/>
    </cofactor>
</comment>
<evidence type="ECO:0000256" key="3">
    <source>
        <dbReference type="ARBA" id="ARBA00001947"/>
    </source>
</evidence>
<dbReference type="InterPro" id="IPR050071">
    <property type="entry name" value="Dehydroquinate_synthase"/>
</dbReference>
<keyword evidence="14" id="KW-1185">Reference proteome</keyword>
<dbReference type="PIRSF" id="PIRSF001455">
    <property type="entry name" value="DHQ_synth"/>
    <property type="match status" value="1"/>
</dbReference>
<dbReference type="PANTHER" id="PTHR43622:SF1">
    <property type="entry name" value="3-DEHYDROQUINATE SYNTHASE"/>
    <property type="match status" value="1"/>
</dbReference>
<keyword evidence="8" id="KW-0456">Lyase</keyword>
<comment type="cofactor">
    <cofactor evidence="1">
        <name>NAD(+)</name>
        <dbReference type="ChEBI" id="CHEBI:57540"/>
    </cofactor>
</comment>
<dbReference type="Proteomes" id="UP000192368">
    <property type="component" value="Unassembled WGS sequence"/>
</dbReference>
<dbReference type="FunFam" id="3.40.50.1970:FF:000007">
    <property type="entry name" value="Pentafunctional AROM polypeptide"/>
    <property type="match status" value="1"/>
</dbReference>
<dbReference type="AlphaFoldDB" id="A0A1W1VIV7"/>
<keyword evidence="9" id="KW-0170">Cobalt</keyword>
<dbReference type="PANTHER" id="PTHR43622">
    <property type="entry name" value="3-DEHYDROQUINATE SYNTHASE"/>
    <property type="match status" value="1"/>
</dbReference>
<keyword evidence="5" id="KW-0547">Nucleotide-binding</keyword>
<dbReference type="Gene3D" id="1.20.1090.10">
    <property type="entry name" value="Dehydroquinate synthase-like - alpha domain"/>
    <property type="match status" value="1"/>
</dbReference>
<dbReference type="Gene3D" id="3.40.50.1970">
    <property type="match status" value="1"/>
</dbReference>
<dbReference type="NCBIfam" id="TIGR01357">
    <property type="entry name" value="aroB"/>
    <property type="match status" value="1"/>
</dbReference>
<dbReference type="GO" id="GO:0009073">
    <property type="term" value="P:aromatic amino acid family biosynthetic process"/>
    <property type="evidence" value="ECO:0007669"/>
    <property type="project" value="InterPro"/>
</dbReference>
<dbReference type="GO" id="GO:0000166">
    <property type="term" value="F:nucleotide binding"/>
    <property type="evidence" value="ECO:0007669"/>
    <property type="project" value="UniProtKB-KW"/>
</dbReference>
<keyword evidence="7" id="KW-0520">NAD</keyword>
<dbReference type="STRING" id="573058.SAMN00017477_2004"/>
<reference evidence="14" key="1">
    <citation type="submission" date="2017-04" db="EMBL/GenBank/DDBJ databases">
        <authorList>
            <person name="Varghese N."/>
            <person name="Submissions S."/>
        </authorList>
    </citation>
    <scope>NUCLEOTIDE SEQUENCE [LARGE SCALE GENOMIC DNA]</scope>
    <source>
        <strain evidence="14">DSM 20463</strain>
    </source>
</reference>
<evidence type="ECO:0000259" key="11">
    <source>
        <dbReference type="Pfam" id="PF01761"/>
    </source>
</evidence>
<evidence type="ECO:0000256" key="5">
    <source>
        <dbReference type="ARBA" id="ARBA00022741"/>
    </source>
</evidence>
<accession>A0A1W1VIV7</accession>
<dbReference type="SUPFAM" id="SSF56796">
    <property type="entry name" value="Dehydroquinate synthase-like"/>
    <property type="match status" value="1"/>
</dbReference>
<gene>
    <name evidence="13" type="ORF">SAMN00017477_2004</name>
</gene>
<evidence type="ECO:0000256" key="2">
    <source>
        <dbReference type="ARBA" id="ARBA00001941"/>
    </source>
</evidence>
<dbReference type="InterPro" id="IPR030960">
    <property type="entry name" value="DHQS/DOIS_N"/>
</dbReference>
<dbReference type="OrthoDB" id="9806583at2"/>
<feature type="domain" description="3-dehydroquinate synthase C-terminal" evidence="12">
    <location>
        <begin position="178"/>
        <end position="312"/>
    </location>
</feature>